<evidence type="ECO:0000313" key="3">
    <source>
        <dbReference type="Proteomes" id="UP000235371"/>
    </source>
</evidence>
<dbReference type="GeneID" id="36596246"/>
<dbReference type="RefSeq" id="XP_024728367.1">
    <property type="nucleotide sequence ID" value="XM_024888170.1"/>
</dbReference>
<dbReference type="InParanoid" id="A0A2J6SL17"/>
<sequence length="289" mass="33301">MPFIKRKICEKAKTKKDTVPVDWENGELKQRYLDLLPDISPQETAYGKWLITHILERPWAELTFLERAQWAEVYFDLEKKGLRYEDNGNDDNEDESAEVLSWADYKIMYKEILVPEKEKKKKMKKKKRLPLYDDNGRFIGWYIPKTDEEFLEKLKHVGSALGVKKEKPKVKKVDAGKMVIGPQLKEMKTLVPKPQPQPTYNQFAPAQQSFSQQPISPQQQISPQQPTFPGSQPTNSQFKQITMEAARKLEKSAKAGSGTYQSPYTAHRYASLGGPKQGEEKSFKSPYAL</sequence>
<name>A0A2J6SL17_9HELO</name>
<dbReference type="Proteomes" id="UP000235371">
    <property type="component" value="Unassembled WGS sequence"/>
</dbReference>
<feature type="region of interest" description="Disordered" evidence="1">
    <location>
        <begin position="207"/>
        <end position="289"/>
    </location>
</feature>
<feature type="compositionally biased region" description="Low complexity" evidence="1">
    <location>
        <begin position="207"/>
        <end position="225"/>
    </location>
</feature>
<proteinExistence type="predicted"/>
<organism evidence="2 3">
    <name type="scientific">Hyaloscypha bicolor E</name>
    <dbReference type="NCBI Taxonomy" id="1095630"/>
    <lineage>
        <taxon>Eukaryota</taxon>
        <taxon>Fungi</taxon>
        <taxon>Dikarya</taxon>
        <taxon>Ascomycota</taxon>
        <taxon>Pezizomycotina</taxon>
        <taxon>Leotiomycetes</taxon>
        <taxon>Helotiales</taxon>
        <taxon>Hyaloscyphaceae</taxon>
        <taxon>Hyaloscypha</taxon>
        <taxon>Hyaloscypha bicolor</taxon>
    </lineage>
</organism>
<dbReference type="AlphaFoldDB" id="A0A2J6SL17"/>
<reference evidence="2 3" key="1">
    <citation type="submission" date="2016-04" db="EMBL/GenBank/DDBJ databases">
        <title>A degradative enzymes factory behind the ericoid mycorrhizal symbiosis.</title>
        <authorList>
            <consortium name="DOE Joint Genome Institute"/>
            <person name="Martino E."/>
            <person name="Morin E."/>
            <person name="Grelet G."/>
            <person name="Kuo A."/>
            <person name="Kohler A."/>
            <person name="Daghino S."/>
            <person name="Barry K."/>
            <person name="Choi C."/>
            <person name="Cichocki N."/>
            <person name="Clum A."/>
            <person name="Copeland A."/>
            <person name="Hainaut M."/>
            <person name="Haridas S."/>
            <person name="Labutti K."/>
            <person name="Lindquist E."/>
            <person name="Lipzen A."/>
            <person name="Khouja H.-R."/>
            <person name="Murat C."/>
            <person name="Ohm R."/>
            <person name="Olson A."/>
            <person name="Spatafora J."/>
            <person name="Veneault-Fourrey C."/>
            <person name="Henrissat B."/>
            <person name="Grigoriev I."/>
            <person name="Martin F."/>
            <person name="Perotto S."/>
        </authorList>
    </citation>
    <scope>NUCLEOTIDE SEQUENCE [LARGE SCALE GENOMIC DNA]</scope>
    <source>
        <strain evidence="2 3">E</strain>
    </source>
</reference>
<evidence type="ECO:0000256" key="1">
    <source>
        <dbReference type="SAM" id="MobiDB-lite"/>
    </source>
</evidence>
<protein>
    <submittedName>
        <fullName evidence="2">Uncharacterized protein</fullName>
    </submittedName>
</protein>
<evidence type="ECO:0000313" key="2">
    <source>
        <dbReference type="EMBL" id="PMD51463.1"/>
    </source>
</evidence>
<accession>A0A2J6SL17</accession>
<gene>
    <name evidence="2" type="ORF">K444DRAFT_707851</name>
</gene>
<feature type="compositionally biased region" description="Polar residues" evidence="1">
    <location>
        <begin position="227"/>
        <end position="240"/>
    </location>
</feature>
<keyword evidence="3" id="KW-1185">Reference proteome</keyword>
<dbReference type="EMBL" id="KZ613912">
    <property type="protein sequence ID" value="PMD51463.1"/>
    <property type="molecule type" value="Genomic_DNA"/>
</dbReference>
<dbReference type="OrthoDB" id="10514375at2759"/>